<keyword evidence="8" id="KW-1185">Reference proteome</keyword>
<gene>
    <name evidence="7" type="primary">rnp</name>
    <name evidence="6" type="synonym">rnp1</name>
    <name evidence="7" type="ORF">NPIRD3C_1419</name>
</gene>
<evidence type="ECO:0000313" key="7">
    <source>
        <dbReference type="EMBL" id="AJM92631.1"/>
    </source>
</evidence>
<dbReference type="OrthoDB" id="39019at2157"/>
<proteinExistence type="inferred from homology"/>
<dbReference type="InterPro" id="IPR002730">
    <property type="entry name" value="Rpp29/RNP1"/>
</dbReference>
<evidence type="ECO:0000256" key="6">
    <source>
        <dbReference type="HAMAP-Rule" id="MF_00754"/>
    </source>
</evidence>
<keyword evidence="4 6" id="KW-0255">Endonuclease</keyword>
<dbReference type="GeneID" id="41600541"/>
<dbReference type="GO" id="GO:0030677">
    <property type="term" value="C:ribonuclease P complex"/>
    <property type="evidence" value="ECO:0007669"/>
    <property type="project" value="UniProtKB-UniRule"/>
</dbReference>
<dbReference type="InterPro" id="IPR036980">
    <property type="entry name" value="RNase_P/MRP_Rpp29_sf"/>
</dbReference>
<dbReference type="STRING" id="1582439.NPIRD3C_1419"/>
<reference evidence="7 8" key="3">
    <citation type="journal article" date="2019" name="Int. J. Syst. Evol. Microbiol.">
        <title>Nitrosopumilus adriaticus sp. nov. and Nitrosopumilus piranensis sp. nov., two ammonia-oxidizing archaea from the Adriatic Sea and members of the class Nitrososphaeria.</title>
        <authorList>
            <person name="Bayer B."/>
            <person name="Vojvoda J."/>
            <person name="Reinthaler T."/>
            <person name="Reyes C."/>
            <person name="Pinto M."/>
            <person name="Herndl G.J."/>
        </authorList>
    </citation>
    <scope>NUCLEOTIDE SEQUENCE [LARGE SCALE GENOMIC DNA]</scope>
    <source>
        <strain evidence="7 8">D3C</strain>
    </source>
</reference>
<evidence type="ECO:0000256" key="4">
    <source>
        <dbReference type="ARBA" id="ARBA00022759"/>
    </source>
</evidence>
<dbReference type="GO" id="GO:0001682">
    <property type="term" value="P:tRNA 5'-leader removal"/>
    <property type="evidence" value="ECO:0007669"/>
    <property type="project" value="UniProtKB-UniRule"/>
</dbReference>
<dbReference type="InterPro" id="IPR023534">
    <property type="entry name" value="Rof/RNase_P-like"/>
</dbReference>
<comment type="catalytic activity">
    <reaction evidence="6">
        <text>Endonucleolytic cleavage of RNA, removing 5'-extranucleotides from tRNA precursor.</text>
        <dbReference type="EC" id="3.1.26.5"/>
    </reaction>
</comment>
<evidence type="ECO:0000313" key="8">
    <source>
        <dbReference type="Proteomes" id="UP000032027"/>
    </source>
</evidence>
<comment type="subunit">
    <text evidence="6">Consists of a catalytic RNA component and at least 4-5 protein subunits.</text>
</comment>
<dbReference type="Pfam" id="PF01868">
    <property type="entry name" value="RNase_P-MRP_p29"/>
    <property type="match status" value="1"/>
</dbReference>
<dbReference type="Gene3D" id="2.30.30.210">
    <property type="entry name" value="Ribonuclease P/MRP, subunit p29"/>
    <property type="match status" value="1"/>
</dbReference>
<comment type="function">
    <text evidence="6">Part of ribonuclease P, a protein complex that generates mature tRNA molecules by cleaving their 5'-ends.</text>
</comment>
<dbReference type="KEGG" id="nid:NPIRD3C_1419"/>
<keyword evidence="2 6" id="KW-0819">tRNA processing</keyword>
<dbReference type="SMART" id="SM00538">
    <property type="entry name" value="POP4"/>
    <property type="match status" value="1"/>
</dbReference>
<organism evidence="7 8">
    <name type="scientific">Nitrosopumilus piranensis</name>
    <dbReference type="NCBI Taxonomy" id="1582439"/>
    <lineage>
        <taxon>Archaea</taxon>
        <taxon>Nitrososphaerota</taxon>
        <taxon>Nitrososphaeria</taxon>
        <taxon>Nitrosopumilales</taxon>
        <taxon>Nitrosopumilaceae</taxon>
        <taxon>Nitrosopumilus</taxon>
    </lineage>
</organism>
<protein>
    <recommendedName>
        <fullName evidence="6">Ribonuclease P protein component 1</fullName>
        <shortName evidence="6">RNase P component 1</shortName>
        <ecNumber evidence="6">3.1.26.5</ecNumber>
    </recommendedName>
    <alternativeName>
        <fullName evidence="6">Rpp29</fullName>
    </alternativeName>
</protein>
<keyword evidence="5 6" id="KW-0378">Hydrolase</keyword>
<dbReference type="AlphaFoldDB" id="A0A0C5BWG6"/>
<evidence type="ECO:0000256" key="2">
    <source>
        <dbReference type="ARBA" id="ARBA00022694"/>
    </source>
</evidence>
<dbReference type="GO" id="GO:0003723">
    <property type="term" value="F:RNA binding"/>
    <property type="evidence" value="ECO:0007669"/>
    <property type="project" value="InterPro"/>
</dbReference>
<evidence type="ECO:0000256" key="5">
    <source>
        <dbReference type="ARBA" id="ARBA00022801"/>
    </source>
</evidence>
<reference evidence="8" key="1">
    <citation type="submission" date="2015-02" db="EMBL/GenBank/DDBJ databases">
        <title>Characterization of two novel Thaumarchaeota isolated from the Northern Adriatic Sea.</title>
        <authorList>
            <person name="Bayer B."/>
            <person name="Vojvoda J."/>
            <person name="Offre P."/>
            <person name="Srivastava A."/>
            <person name="Elisabeth N."/>
            <person name="Garcia J.A.L."/>
            <person name="Schleper C."/>
            <person name="Herndl G.J."/>
        </authorList>
    </citation>
    <scope>NUCLEOTIDE SEQUENCE [LARGE SCALE GENOMIC DNA]</scope>
    <source>
        <strain evidence="8">D3C</strain>
    </source>
</reference>
<evidence type="ECO:0000256" key="1">
    <source>
        <dbReference type="ARBA" id="ARBA00022490"/>
    </source>
</evidence>
<keyword evidence="3 6" id="KW-0540">Nuclease</keyword>
<comment type="similarity">
    <text evidence="6">Belongs to the eukaryotic/archaeal RNase P protein component 1 family.</text>
</comment>
<dbReference type="HOGENOM" id="CLU_107020_2_0_2"/>
<dbReference type="EC" id="3.1.26.5" evidence="6"/>
<dbReference type="SUPFAM" id="SSF101744">
    <property type="entry name" value="Rof/RNase P subunit-like"/>
    <property type="match status" value="1"/>
</dbReference>
<keyword evidence="1 6" id="KW-0963">Cytoplasm</keyword>
<dbReference type="HAMAP" id="MF_00754">
    <property type="entry name" value="RNase_P_1"/>
    <property type="match status" value="1"/>
</dbReference>
<reference evidence="7 8" key="2">
    <citation type="journal article" date="2016" name="ISME J.">
        <title>Physiological and genomic characterization of two novel marine thaumarchaeal strains indicates niche differentiation.</title>
        <authorList>
            <person name="Bayer B."/>
            <person name="Vojvoda J."/>
            <person name="Offre P."/>
            <person name="Alves R.J."/>
            <person name="Elisabeth N.H."/>
            <person name="Garcia J.A."/>
            <person name="Volland J.M."/>
            <person name="Srivastava A."/>
            <person name="Schleper C."/>
            <person name="Herndl G.J."/>
        </authorList>
    </citation>
    <scope>NUCLEOTIDE SEQUENCE [LARGE SCALE GENOMIC DNA]</scope>
    <source>
        <strain evidence="7 8">D3C</strain>
    </source>
</reference>
<comment type="subcellular location">
    <subcellularLocation>
        <location evidence="6">Cytoplasm</location>
    </subcellularLocation>
</comment>
<dbReference type="GO" id="GO:0005737">
    <property type="term" value="C:cytoplasm"/>
    <property type="evidence" value="ECO:0007669"/>
    <property type="project" value="UniProtKB-SubCell"/>
</dbReference>
<dbReference type="Proteomes" id="UP000032027">
    <property type="component" value="Chromosome"/>
</dbReference>
<dbReference type="RefSeq" id="WP_148703439.1">
    <property type="nucleotide sequence ID" value="NZ_CP010868.1"/>
</dbReference>
<sequence length="88" mass="9653">MITADNITAHEFIGLNTQIVESTNPQVIGLNGTIENETKSMFTINTENGKKSIAKSTSNWKFSIENNDIIVKGSKIAKRPFDRIGAKA</sequence>
<dbReference type="PATRIC" id="fig|1582439.9.peg.1467"/>
<name>A0A0C5BWG6_9ARCH</name>
<dbReference type="GO" id="GO:0004526">
    <property type="term" value="F:ribonuclease P activity"/>
    <property type="evidence" value="ECO:0007669"/>
    <property type="project" value="UniProtKB-UniRule"/>
</dbReference>
<accession>A0A0C5BWG6</accession>
<dbReference type="InterPro" id="IPR023538">
    <property type="entry name" value="RNP1"/>
</dbReference>
<evidence type="ECO:0000256" key="3">
    <source>
        <dbReference type="ARBA" id="ARBA00022722"/>
    </source>
</evidence>
<dbReference type="EMBL" id="CP010868">
    <property type="protein sequence ID" value="AJM92631.1"/>
    <property type="molecule type" value="Genomic_DNA"/>
</dbReference>